<dbReference type="AlphaFoldDB" id="A0A5N6U9U0"/>
<accession>A0A5N6U9U0</accession>
<dbReference type="EMBL" id="ML739011">
    <property type="protein sequence ID" value="KAE8155376.1"/>
    <property type="molecule type" value="Genomic_DNA"/>
</dbReference>
<organism evidence="1 2">
    <name type="scientific">Aspergillus tamarii</name>
    <dbReference type="NCBI Taxonomy" id="41984"/>
    <lineage>
        <taxon>Eukaryota</taxon>
        <taxon>Fungi</taxon>
        <taxon>Dikarya</taxon>
        <taxon>Ascomycota</taxon>
        <taxon>Pezizomycotina</taxon>
        <taxon>Eurotiomycetes</taxon>
        <taxon>Eurotiomycetidae</taxon>
        <taxon>Eurotiales</taxon>
        <taxon>Aspergillaceae</taxon>
        <taxon>Aspergillus</taxon>
        <taxon>Aspergillus subgen. Circumdati</taxon>
    </lineage>
</organism>
<name>A0A5N6U9U0_ASPTM</name>
<keyword evidence="2" id="KW-1185">Reference proteome</keyword>
<reference evidence="1 2" key="1">
    <citation type="submission" date="2019-04" db="EMBL/GenBank/DDBJ databases">
        <title>Friends and foes A comparative genomics study of 23 Aspergillus species from section Flavi.</title>
        <authorList>
            <consortium name="DOE Joint Genome Institute"/>
            <person name="Kjaerbolling I."/>
            <person name="Vesth T."/>
            <person name="Frisvad J.C."/>
            <person name="Nybo J.L."/>
            <person name="Theobald S."/>
            <person name="Kildgaard S."/>
            <person name="Isbrandt T."/>
            <person name="Kuo A."/>
            <person name="Sato A."/>
            <person name="Lyhne E.K."/>
            <person name="Kogle M.E."/>
            <person name="Wiebenga A."/>
            <person name="Kun R.S."/>
            <person name="Lubbers R.J."/>
            <person name="Makela M.R."/>
            <person name="Barry K."/>
            <person name="Chovatia M."/>
            <person name="Clum A."/>
            <person name="Daum C."/>
            <person name="Haridas S."/>
            <person name="He G."/>
            <person name="LaButti K."/>
            <person name="Lipzen A."/>
            <person name="Mondo S."/>
            <person name="Riley R."/>
            <person name="Salamov A."/>
            <person name="Simmons B.A."/>
            <person name="Magnuson J.K."/>
            <person name="Henrissat B."/>
            <person name="Mortensen U.H."/>
            <person name="Larsen T.O."/>
            <person name="Devries R.P."/>
            <person name="Grigoriev I.V."/>
            <person name="Machida M."/>
            <person name="Baker S.E."/>
            <person name="Andersen M.R."/>
        </authorList>
    </citation>
    <scope>NUCLEOTIDE SEQUENCE [LARGE SCALE GENOMIC DNA]</scope>
    <source>
        <strain evidence="1 2">CBS 117626</strain>
    </source>
</reference>
<proteinExistence type="predicted"/>
<sequence>MFTLSKFLHLSHEEVDRAIGILHDGYYLCLLETAAYYEHLFLAYNRFYKERIDILTLSPATVPHSVPQTSDM</sequence>
<evidence type="ECO:0000313" key="1">
    <source>
        <dbReference type="EMBL" id="KAE8155376.1"/>
    </source>
</evidence>
<evidence type="ECO:0000313" key="2">
    <source>
        <dbReference type="Proteomes" id="UP000326950"/>
    </source>
</evidence>
<dbReference type="Proteomes" id="UP000326950">
    <property type="component" value="Unassembled WGS sequence"/>
</dbReference>
<protein>
    <submittedName>
        <fullName evidence="1">Uncharacterized protein</fullName>
    </submittedName>
</protein>
<gene>
    <name evidence="1" type="ORF">BDV40DRAFT_307122</name>
</gene>